<name>Q2H7V4_CHAGB</name>
<evidence type="ECO:0000313" key="2">
    <source>
        <dbReference type="EMBL" id="EAQ91765.1"/>
    </source>
</evidence>
<feature type="compositionally biased region" description="Basic and acidic residues" evidence="1">
    <location>
        <begin position="324"/>
        <end position="343"/>
    </location>
</feature>
<feature type="compositionally biased region" description="Low complexity" evidence="1">
    <location>
        <begin position="88"/>
        <end position="108"/>
    </location>
</feature>
<dbReference type="HOGENOM" id="CLU_463069_0_0_1"/>
<protein>
    <submittedName>
        <fullName evidence="2">Uncharacterized protein</fullName>
    </submittedName>
</protein>
<feature type="region of interest" description="Disordered" evidence="1">
    <location>
        <begin position="76"/>
        <end position="111"/>
    </location>
</feature>
<dbReference type="AlphaFoldDB" id="Q2H7V4"/>
<evidence type="ECO:0000313" key="3">
    <source>
        <dbReference type="Proteomes" id="UP000001056"/>
    </source>
</evidence>
<dbReference type="Proteomes" id="UP000001056">
    <property type="component" value="Unassembled WGS sequence"/>
</dbReference>
<organism evidence="2 3">
    <name type="scientific">Chaetomium globosum (strain ATCC 6205 / CBS 148.51 / DSM 1962 / NBRC 6347 / NRRL 1970)</name>
    <name type="common">Soil fungus</name>
    <dbReference type="NCBI Taxonomy" id="306901"/>
    <lineage>
        <taxon>Eukaryota</taxon>
        <taxon>Fungi</taxon>
        <taxon>Dikarya</taxon>
        <taxon>Ascomycota</taxon>
        <taxon>Pezizomycotina</taxon>
        <taxon>Sordariomycetes</taxon>
        <taxon>Sordariomycetidae</taxon>
        <taxon>Sordariales</taxon>
        <taxon>Chaetomiaceae</taxon>
        <taxon>Chaetomium</taxon>
    </lineage>
</organism>
<dbReference type="VEuPathDB" id="FungiDB:CHGG_03700"/>
<dbReference type="RefSeq" id="XP_001230216.1">
    <property type="nucleotide sequence ID" value="XM_001230215.1"/>
</dbReference>
<dbReference type="STRING" id="306901.Q2H7V4"/>
<accession>Q2H7V4</accession>
<reference evidence="3" key="1">
    <citation type="journal article" date="2015" name="Genome Announc.">
        <title>Draft genome sequence of the cellulolytic fungus Chaetomium globosum.</title>
        <authorList>
            <person name="Cuomo C.A."/>
            <person name="Untereiner W.A."/>
            <person name="Ma L.-J."/>
            <person name="Grabherr M."/>
            <person name="Birren B.W."/>
        </authorList>
    </citation>
    <scope>NUCLEOTIDE SEQUENCE [LARGE SCALE GENOMIC DNA]</scope>
    <source>
        <strain evidence="3">ATCC 6205 / CBS 148.51 / DSM 1962 / NBRC 6347 / NRRL 1970</strain>
    </source>
</reference>
<feature type="region of interest" description="Disordered" evidence="1">
    <location>
        <begin position="306"/>
        <end position="344"/>
    </location>
</feature>
<feature type="compositionally biased region" description="Basic residues" evidence="1">
    <location>
        <begin position="311"/>
        <end position="323"/>
    </location>
</feature>
<keyword evidence="3" id="KW-1185">Reference proteome</keyword>
<dbReference type="eggNOG" id="KOG0351">
    <property type="taxonomic scope" value="Eukaryota"/>
</dbReference>
<dbReference type="GeneID" id="4389795"/>
<sequence length="589" mass="65695">MSDEGWCGMVWELSQINASNYDTLRAFVSRFHYLIAKLKDVGINLPGRLDSWITRSCSTSSRLRLTNRPCSTCRPRRIKTAKKGNNQQGGQQQSRPQSRQQAGAQSGSLCSDPRCGKYQRGALAWLRGRCSFCAGRGLGEGQIRHALPQCHCRGAQKVREDMGDLCYQGGGGPWIERRDGACSYDRNFLYDGVVGFWTCGVAAYKEELREEVDDYFMDQGEDLPRYHDDENAVSWLTQPLFVAGVFGSQMVRQLAIWVRASKAFSRHVVPPPAGDGERESDGEIESFKKAIQAEFKAAAPAIKEKDAARSGVKRPMSRSKRRVRVDSKVEKKRAESGTREKQRQTMATFSEIFTPLPASRTAVCHEHGSVVTARSVASHVNSRHRHLAAQGSPADRGRGVGVTGRRFVGRRYEQYPIPRRGGPGDRRITRVERWQEVYRVRVLYSVGGSISRSIAGRSMFDRTRWTNPRKRGGKPGAQPVGGLGEVWVHGVYCRRFGQAGVLQRLFEVTTPANTAASGSGGDTADFQAAIRAEFEAAARAIKEKDEAAAALIGDQSRLSANMWVRHLRGFDREWLATTIRRPVVEKRKK</sequence>
<dbReference type="OrthoDB" id="5244177at2759"/>
<dbReference type="InParanoid" id="Q2H7V4"/>
<dbReference type="EMBL" id="CH408030">
    <property type="protein sequence ID" value="EAQ91765.1"/>
    <property type="molecule type" value="Genomic_DNA"/>
</dbReference>
<proteinExistence type="predicted"/>
<gene>
    <name evidence="2" type="ORF">CHGG_03700</name>
</gene>
<evidence type="ECO:0000256" key="1">
    <source>
        <dbReference type="SAM" id="MobiDB-lite"/>
    </source>
</evidence>